<reference evidence="2 3" key="1">
    <citation type="submission" date="2016-07" db="EMBL/GenBank/DDBJ databases">
        <title>Complete genome sequence of Bradyrhizobium icense LMTR 13T, a potential inoculant strain isolated from lima bean (Phaseolus lunatus) in Peru.</title>
        <authorList>
            <person name="Ormeno-Orrillo E."/>
            <person name="Duran D."/>
            <person name="Rogel M.A."/>
            <person name="Rey L."/>
            <person name="Imperial J."/>
            <person name="Ruiz-Argueso T."/>
            <person name="Martinez-Romero E."/>
        </authorList>
    </citation>
    <scope>NUCLEOTIDE SEQUENCE [LARGE SCALE GENOMIC DNA]</scope>
    <source>
        <strain evidence="2 3">LMTR 13</strain>
    </source>
</reference>
<keyword evidence="1" id="KW-1133">Transmembrane helix</keyword>
<dbReference type="STRING" id="1274631.LMTR13_17005"/>
<keyword evidence="1" id="KW-0472">Membrane</keyword>
<dbReference type="AlphaFoldDB" id="A0A1B1UFW6"/>
<protein>
    <recommendedName>
        <fullName evidence="4">DUF4145 domain-containing protein</fullName>
    </recommendedName>
</protein>
<dbReference type="InterPro" id="IPR038026">
    <property type="entry name" value="MtlR-like_sf"/>
</dbReference>
<evidence type="ECO:0000313" key="3">
    <source>
        <dbReference type="Proteomes" id="UP000092839"/>
    </source>
</evidence>
<feature type="transmembrane region" description="Helical" evidence="1">
    <location>
        <begin position="12"/>
        <end position="31"/>
    </location>
</feature>
<evidence type="ECO:0000313" key="2">
    <source>
        <dbReference type="EMBL" id="ANW01621.1"/>
    </source>
</evidence>
<dbReference type="SUPFAM" id="SSF158668">
    <property type="entry name" value="MtlR-like"/>
    <property type="match status" value="1"/>
</dbReference>
<organism evidence="2 3">
    <name type="scientific">Bradyrhizobium icense</name>
    <dbReference type="NCBI Taxonomy" id="1274631"/>
    <lineage>
        <taxon>Bacteria</taxon>
        <taxon>Pseudomonadati</taxon>
        <taxon>Pseudomonadota</taxon>
        <taxon>Alphaproteobacteria</taxon>
        <taxon>Hyphomicrobiales</taxon>
        <taxon>Nitrobacteraceae</taxon>
        <taxon>Bradyrhizobium</taxon>
    </lineage>
</organism>
<proteinExistence type="predicted"/>
<name>A0A1B1UFW6_9BRAD</name>
<evidence type="ECO:0008006" key="4">
    <source>
        <dbReference type="Google" id="ProtNLM"/>
    </source>
</evidence>
<dbReference type="Gene3D" id="1.20.120.330">
    <property type="entry name" value="Nucleotidyltransferases domain 2"/>
    <property type="match status" value="1"/>
</dbReference>
<dbReference type="EMBL" id="CP016428">
    <property type="protein sequence ID" value="ANW01621.1"/>
    <property type="molecule type" value="Genomic_DNA"/>
</dbReference>
<keyword evidence="3" id="KW-1185">Reference proteome</keyword>
<keyword evidence="1" id="KW-0812">Transmembrane</keyword>
<dbReference type="KEGG" id="bic:LMTR13_17005"/>
<accession>A0A1B1UFW6</accession>
<dbReference type="Proteomes" id="UP000092839">
    <property type="component" value="Chromosome"/>
</dbReference>
<gene>
    <name evidence="2" type="ORF">LMTR13_17005</name>
</gene>
<sequence length="289" mass="32478">MGRLERAAQCCLKAGLGFFLAVLVIFLFVHGELMSRNRGKKTREKRDLLTRELSLEERSAMLDALLKPPIAISYGIIGALTVEHELELLIKSRLRKISQKEWEAILSDKEGPLGSFDRKIKFANYLGLLDEQIRANLDIIRNVRNRFAHTKRLISFDHSIIADELAKMAFPRGQKRKLAPTASFDPQWKYISLCLHSVGIMSKKRHGARTAAHKAWMRRHNAKNQNFGGILGLLNKPSVSLKNLALPESTPLLLHSKKASSPTTPTPLGLWAGLFGDEADNPYKPGQKK</sequence>
<evidence type="ECO:0000256" key="1">
    <source>
        <dbReference type="SAM" id="Phobius"/>
    </source>
</evidence>